<feature type="domain" description="CENP-V/GFA" evidence="5">
    <location>
        <begin position="10"/>
        <end position="123"/>
    </location>
</feature>
<organism evidence="6 7">
    <name type="scientific">Gonapodya prolifera (strain JEL478)</name>
    <name type="common">Monoblepharis prolifera</name>
    <dbReference type="NCBI Taxonomy" id="1344416"/>
    <lineage>
        <taxon>Eukaryota</taxon>
        <taxon>Fungi</taxon>
        <taxon>Fungi incertae sedis</taxon>
        <taxon>Chytridiomycota</taxon>
        <taxon>Chytridiomycota incertae sedis</taxon>
        <taxon>Monoblepharidomycetes</taxon>
        <taxon>Monoblepharidales</taxon>
        <taxon>Gonapodyaceae</taxon>
        <taxon>Gonapodya</taxon>
    </lineage>
</organism>
<dbReference type="SUPFAM" id="SSF51316">
    <property type="entry name" value="Mss4-like"/>
    <property type="match status" value="1"/>
</dbReference>
<keyword evidence="3" id="KW-0862">Zinc</keyword>
<comment type="similarity">
    <text evidence="1">Belongs to the Gfa family.</text>
</comment>
<dbReference type="GO" id="GO:0046872">
    <property type="term" value="F:metal ion binding"/>
    <property type="evidence" value="ECO:0007669"/>
    <property type="project" value="UniProtKB-KW"/>
</dbReference>
<dbReference type="Pfam" id="PF04828">
    <property type="entry name" value="GFA"/>
    <property type="match status" value="1"/>
</dbReference>
<evidence type="ECO:0000256" key="2">
    <source>
        <dbReference type="ARBA" id="ARBA00022723"/>
    </source>
</evidence>
<evidence type="ECO:0000256" key="3">
    <source>
        <dbReference type="ARBA" id="ARBA00022833"/>
    </source>
</evidence>
<keyword evidence="4" id="KW-0456">Lyase</keyword>
<gene>
    <name evidence="6" type="ORF">M427DRAFT_354591</name>
</gene>
<dbReference type="InterPro" id="IPR006913">
    <property type="entry name" value="CENP-V/GFA"/>
</dbReference>
<dbReference type="AlphaFoldDB" id="A0A139ABA2"/>
<evidence type="ECO:0000256" key="4">
    <source>
        <dbReference type="ARBA" id="ARBA00023239"/>
    </source>
</evidence>
<protein>
    <recommendedName>
        <fullName evidence="5">CENP-V/GFA domain-containing protein</fullName>
    </recommendedName>
</protein>
<dbReference type="PANTHER" id="PTHR33337:SF40">
    <property type="entry name" value="CENP-V_GFA DOMAIN-CONTAINING PROTEIN-RELATED"/>
    <property type="match status" value="1"/>
</dbReference>
<dbReference type="OrthoDB" id="6329284at2759"/>
<accession>A0A139ABA2</accession>
<dbReference type="Gene3D" id="3.90.1590.10">
    <property type="entry name" value="glutathione-dependent formaldehyde- activating enzyme (gfa)"/>
    <property type="match status" value="1"/>
</dbReference>
<dbReference type="EMBL" id="KQ965771">
    <property type="protein sequence ID" value="KXS14102.1"/>
    <property type="molecule type" value="Genomic_DNA"/>
</dbReference>
<proteinExistence type="inferred from homology"/>
<dbReference type="PANTHER" id="PTHR33337">
    <property type="entry name" value="GFA DOMAIN-CONTAINING PROTEIN"/>
    <property type="match status" value="1"/>
</dbReference>
<reference evidence="6 7" key="1">
    <citation type="journal article" date="2015" name="Genome Biol. Evol.">
        <title>Phylogenomic analyses indicate that early fungi evolved digesting cell walls of algal ancestors of land plants.</title>
        <authorList>
            <person name="Chang Y."/>
            <person name="Wang S."/>
            <person name="Sekimoto S."/>
            <person name="Aerts A.L."/>
            <person name="Choi C."/>
            <person name="Clum A."/>
            <person name="LaButti K.M."/>
            <person name="Lindquist E.A."/>
            <person name="Yee Ngan C."/>
            <person name="Ohm R.A."/>
            <person name="Salamov A.A."/>
            <person name="Grigoriev I.V."/>
            <person name="Spatafora J.W."/>
            <person name="Berbee M.L."/>
        </authorList>
    </citation>
    <scope>NUCLEOTIDE SEQUENCE [LARGE SCALE GENOMIC DNA]</scope>
    <source>
        <strain evidence="6 7">JEL478</strain>
    </source>
</reference>
<evidence type="ECO:0000256" key="1">
    <source>
        <dbReference type="ARBA" id="ARBA00005495"/>
    </source>
</evidence>
<dbReference type="GO" id="GO:0016846">
    <property type="term" value="F:carbon-sulfur lyase activity"/>
    <property type="evidence" value="ECO:0007669"/>
    <property type="project" value="InterPro"/>
</dbReference>
<name>A0A139ABA2_GONPJ</name>
<evidence type="ECO:0000259" key="5">
    <source>
        <dbReference type="PROSITE" id="PS51891"/>
    </source>
</evidence>
<dbReference type="Proteomes" id="UP000070544">
    <property type="component" value="Unassembled WGS sequence"/>
</dbReference>
<dbReference type="InterPro" id="IPR011057">
    <property type="entry name" value="Mss4-like_sf"/>
</dbReference>
<keyword evidence="7" id="KW-1185">Reference proteome</keyword>
<keyword evidence="2" id="KW-0479">Metal-binding</keyword>
<sequence length="172" mass="19754">MADRPIHPDLHGHCLCKSVEYTVTNHEEPFFIAPFDVVACHCDNCRRSAGAPFQVFLPNVPVARVQFREKVPGAYKTYSSSEEAERGFCGECGTTLSFRVKRLTSVSLTVCSMENPNDFVPRDEIFGIQRLRWIERLFSSGILNVWERWRHTPDRKLMNQQHVIADHSSSRT</sequence>
<dbReference type="PROSITE" id="PS51891">
    <property type="entry name" value="CENP_V_GFA"/>
    <property type="match status" value="1"/>
</dbReference>
<evidence type="ECO:0000313" key="7">
    <source>
        <dbReference type="Proteomes" id="UP000070544"/>
    </source>
</evidence>
<evidence type="ECO:0000313" key="6">
    <source>
        <dbReference type="EMBL" id="KXS14102.1"/>
    </source>
</evidence>